<evidence type="ECO:0000313" key="1">
    <source>
        <dbReference type="EMBL" id="EFJ13367.1"/>
    </source>
</evidence>
<keyword evidence="2" id="KW-1185">Reference proteome</keyword>
<reference evidence="1 2" key="1">
    <citation type="journal article" date="2011" name="Science">
        <title>The Selaginella genome identifies genetic changes associated with the evolution of vascular plants.</title>
        <authorList>
            <person name="Banks J.A."/>
            <person name="Nishiyama T."/>
            <person name="Hasebe M."/>
            <person name="Bowman J.L."/>
            <person name="Gribskov M."/>
            <person name="dePamphilis C."/>
            <person name="Albert V.A."/>
            <person name="Aono N."/>
            <person name="Aoyama T."/>
            <person name="Ambrose B.A."/>
            <person name="Ashton N.W."/>
            <person name="Axtell M.J."/>
            <person name="Barker E."/>
            <person name="Barker M.S."/>
            <person name="Bennetzen J.L."/>
            <person name="Bonawitz N.D."/>
            <person name="Chapple C."/>
            <person name="Cheng C."/>
            <person name="Correa L.G."/>
            <person name="Dacre M."/>
            <person name="DeBarry J."/>
            <person name="Dreyer I."/>
            <person name="Elias M."/>
            <person name="Engstrom E.M."/>
            <person name="Estelle M."/>
            <person name="Feng L."/>
            <person name="Finet C."/>
            <person name="Floyd S.K."/>
            <person name="Frommer W.B."/>
            <person name="Fujita T."/>
            <person name="Gramzow L."/>
            <person name="Gutensohn M."/>
            <person name="Harholt J."/>
            <person name="Hattori M."/>
            <person name="Heyl A."/>
            <person name="Hirai T."/>
            <person name="Hiwatashi Y."/>
            <person name="Ishikawa M."/>
            <person name="Iwata M."/>
            <person name="Karol K.G."/>
            <person name="Koehler B."/>
            <person name="Kolukisaoglu U."/>
            <person name="Kubo M."/>
            <person name="Kurata T."/>
            <person name="Lalonde S."/>
            <person name="Li K."/>
            <person name="Li Y."/>
            <person name="Litt A."/>
            <person name="Lyons E."/>
            <person name="Manning G."/>
            <person name="Maruyama T."/>
            <person name="Michael T.P."/>
            <person name="Mikami K."/>
            <person name="Miyazaki S."/>
            <person name="Morinaga S."/>
            <person name="Murata T."/>
            <person name="Mueller-Roeber B."/>
            <person name="Nelson D.R."/>
            <person name="Obara M."/>
            <person name="Oguri Y."/>
            <person name="Olmstead R.G."/>
            <person name="Onodera N."/>
            <person name="Petersen B.L."/>
            <person name="Pils B."/>
            <person name="Prigge M."/>
            <person name="Rensing S.A."/>
            <person name="Riano-Pachon D.M."/>
            <person name="Roberts A.W."/>
            <person name="Sato Y."/>
            <person name="Scheller H.V."/>
            <person name="Schulz B."/>
            <person name="Schulz C."/>
            <person name="Shakirov E.V."/>
            <person name="Shibagaki N."/>
            <person name="Shinohara N."/>
            <person name="Shippen D.E."/>
            <person name="Soerensen I."/>
            <person name="Sotooka R."/>
            <person name="Sugimoto N."/>
            <person name="Sugita M."/>
            <person name="Sumikawa N."/>
            <person name="Tanurdzic M."/>
            <person name="Theissen G."/>
            <person name="Ulvskov P."/>
            <person name="Wakazuki S."/>
            <person name="Weng J.K."/>
            <person name="Willats W.W."/>
            <person name="Wipf D."/>
            <person name="Wolf P.G."/>
            <person name="Yang L."/>
            <person name="Zimmer A.D."/>
            <person name="Zhu Q."/>
            <person name="Mitros T."/>
            <person name="Hellsten U."/>
            <person name="Loque D."/>
            <person name="Otillar R."/>
            <person name="Salamov A."/>
            <person name="Schmutz J."/>
            <person name="Shapiro H."/>
            <person name="Lindquist E."/>
            <person name="Lucas S."/>
            <person name="Rokhsar D."/>
            <person name="Grigoriev I.V."/>
        </authorList>
    </citation>
    <scope>NUCLEOTIDE SEQUENCE [LARGE SCALE GENOMIC DNA]</scope>
</reference>
<dbReference type="HOGENOM" id="CLU_596422_0_0_1"/>
<dbReference type="KEGG" id="smo:SELMODRAFT_424553"/>
<dbReference type="SUPFAM" id="SSF48371">
    <property type="entry name" value="ARM repeat"/>
    <property type="match status" value="1"/>
</dbReference>
<dbReference type="InterPro" id="IPR052608">
    <property type="entry name" value="U-box_domain_protein"/>
</dbReference>
<dbReference type="Proteomes" id="UP000001514">
    <property type="component" value="Unassembled WGS sequence"/>
</dbReference>
<protein>
    <submittedName>
        <fullName evidence="1">Uncharacterized protein</fullName>
    </submittedName>
</protein>
<dbReference type="AlphaFoldDB" id="D8SQA2"/>
<evidence type="ECO:0000313" key="2">
    <source>
        <dbReference type="Proteomes" id="UP000001514"/>
    </source>
</evidence>
<dbReference type="InParanoid" id="D8SQA2"/>
<dbReference type="PANTHER" id="PTHR45958:SF19">
    <property type="entry name" value="RING-TYPE E3 UBIQUITIN TRANSFERASE"/>
    <property type="match status" value="1"/>
</dbReference>
<gene>
    <name evidence="1" type="ORF">SELMODRAFT_424553</name>
</gene>
<dbReference type="PANTHER" id="PTHR45958">
    <property type="entry name" value="RING-TYPE E3 UBIQUITIN TRANSFERASE"/>
    <property type="match status" value="1"/>
</dbReference>
<dbReference type="EMBL" id="GL377633">
    <property type="protein sequence ID" value="EFJ13367.1"/>
    <property type="molecule type" value="Genomic_DNA"/>
</dbReference>
<sequence>MVCGGQHLVPGDKRGAPHDADEIQLRAKAVHCRVKGEELRCPAPLYRAVPSRPSVLSRPCGTSAWCMRRSHSTNTRLALLPMVKQLHDVRDAVAVRKEALGALTVLARDTFENQDEDVNSNVKDILENGSDDNVLIMTEANLMWPLANRLVEGSIGSRIVMAKALAAMHLPDSSKTSLATEDVDGPRSTRLSSVKTVEEIKVGAARILADLSKIAGDAWSGEDEATTNQLEVYIYKFLQLMGSLTPVGVQSYVLSTFLGLANGKNIGAFTRAKLCEHKALQILLPLLKNPASTPSSAAPTTPAMVADVRRHAMELFCLLSKESSQEASVAMRERPEIMADLVKNLCGENVNTGDHRSMEDGVVRSALDHHQQDGGKSLLHVVAALVVEASQEATTVEVAVGIVLKFAKLGVETDLAESDLNRYGPPPASKAASLPLLANPRLDNAHKNGLIEKIIGNTM</sequence>
<accession>D8SQA2</accession>
<proteinExistence type="predicted"/>
<dbReference type="InterPro" id="IPR011989">
    <property type="entry name" value="ARM-like"/>
</dbReference>
<organism evidence="2">
    <name type="scientific">Selaginella moellendorffii</name>
    <name type="common">Spikemoss</name>
    <dbReference type="NCBI Taxonomy" id="88036"/>
    <lineage>
        <taxon>Eukaryota</taxon>
        <taxon>Viridiplantae</taxon>
        <taxon>Streptophyta</taxon>
        <taxon>Embryophyta</taxon>
        <taxon>Tracheophyta</taxon>
        <taxon>Lycopodiopsida</taxon>
        <taxon>Selaginellales</taxon>
        <taxon>Selaginellaceae</taxon>
        <taxon>Selaginella</taxon>
    </lineage>
</organism>
<dbReference type="Gramene" id="EFJ13367">
    <property type="protein sequence ID" value="EFJ13367"/>
    <property type="gene ID" value="SELMODRAFT_424553"/>
</dbReference>
<dbReference type="InterPro" id="IPR016024">
    <property type="entry name" value="ARM-type_fold"/>
</dbReference>
<dbReference type="Gene3D" id="1.25.10.10">
    <property type="entry name" value="Leucine-rich Repeat Variant"/>
    <property type="match status" value="1"/>
</dbReference>
<name>D8SQA2_SELML</name>